<dbReference type="PROSITE" id="PS50048">
    <property type="entry name" value="ZN2_CY6_FUNGAL_2"/>
    <property type="match status" value="1"/>
</dbReference>
<proteinExistence type="predicted"/>
<dbReference type="GeneID" id="87885001"/>
<feature type="compositionally biased region" description="Low complexity" evidence="2">
    <location>
        <begin position="58"/>
        <end position="67"/>
    </location>
</feature>
<comment type="caution">
    <text evidence="4">The sequence shown here is derived from an EMBL/GenBank/DDBJ whole genome shotgun (WGS) entry which is preliminary data.</text>
</comment>
<dbReference type="PANTHER" id="PTHR47785">
    <property type="entry name" value="ZN(II)2CYS6 TRANSCRIPTION FACTOR (EUROFUNG)-RELATED-RELATED"/>
    <property type="match status" value="1"/>
</dbReference>
<evidence type="ECO:0000313" key="4">
    <source>
        <dbReference type="EMBL" id="KAK3309186.1"/>
    </source>
</evidence>
<accession>A0AAJ0GZT3</accession>
<feature type="compositionally biased region" description="Pro residues" evidence="2">
    <location>
        <begin position="9"/>
        <end position="21"/>
    </location>
</feature>
<dbReference type="AlphaFoldDB" id="A0AAJ0GZT3"/>
<dbReference type="InterPro" id="IPR001138">
    <property type="entry name" value="Zn2Cys6_DnaBD"/>
</dbReference>
<dbReference type="InterPro" id="IPR053181">
    <property type="entry name" value="EcdB-like_regulator"/>
</dbReference>
<dbReference type="EMBL" id="JAUDZG010000002">
    <property type="protein sequence ID" value="KAK3309186.1"/>
    <property type="molecule type" value="Genomic_DNA"/>
</dbReference>
<feature type="region of interest" description="Disordered" evidence="2">
    <location>
        <begin position="1"/>
        <end position="69"/>
    </location>
</feature>
<feature type="domain" description="Zn(2)-C6 fungal-type" evidence="3">
    <location>
        <begin position="94"/>
        <end position="123"/>
    </location>
</feature>
<dbReference type="SMART" id="SM00066">
    <property type="entry name" value="GAL4"/>
    <property type="match status" value="1"/>
</dbReference>
<feature type="compositionally biased region" description="Low complexity" evidence="2">
    <location>
        <begin position="186"/>
        <end position="210"/>
    </location>
</feature>
<feature type="compositionally biased region" description="Low complexity" evidence="2">
    <location>
        <begin position="1026"/>
        <end position="1038"/>
    </location>
</feature>
<dbReference type="CDD" id="cd12148">
    <property type="entry name" value="fungal_TF_MHR"/>
    <property type="match status" value="1"/>
</dbReference>
<feature type="compositionally biased region" description="Low complexity" evidence="2">
    <location>
        <begin position="490"/>
        <end position="523"/>
    </location>
</feature>
<evidence type="ECO:0000256" key="1">
    <source>
        <dbReference type="ARBA" id="ARBA00023242"/>
    </source>
</evidence>
<evidence type="ECO:0000256" key="2">
    <source>
        <dbReference type="SAM" id="MobiDB-lite"/>
    </source>
</evidence>
<feature type="region of interest" description="Disordered" evidence="2">
    <location>
        <begin position="490"/>
        <end position="553"/>
    </location>
</feature>
<evidence type="ECO:0000259" key="3">
    <source>
        <dbReference type="PROSITE" id="PS50048"/>
    </source>
</evidence>
<feature type="compositionally biased region" description="Pro residues" evidence="2">
    <location>
        <begin position="953"/>
        <end position="963"/>
    </location>
</feature>
<feature type="compositionally biased region" description="Low complexity" evidence="2">
    <location>
        <begin position="1009"/>
        <end position="1018"/>
    </location>
</feature>
<feature type="region of interest" description="Disordered" evidence="2">
    <location>
        <begin position="408"/>
        <end position="458"/>
    </location>
</feature>
<dbReference type="Pfam" id="PF00172">
    <property type="entry name" value="Zn_clus"/>
    <property type="match status" value="1"/>
</dbReference>
<evidence type="ECO:0000313" key="5">
    <source>
        <dbReference type="Proteomes" id="UP001273166"/>
    </source>
</evidence>
<sequence>MTPVTPHSAGPPPPPPPPPPSHSQSYGEDRRHMSYDSGPQPMYSRQSSYQPPTPLPQAQPYEYPPQYASHGELPYPIQVAAASGKRKAQRASQACDMCRQLKAKCDELKPCKSCKEKKVECKYREAVPKQQDKIAADILDALLLLRDRFDVFEQRMDRLERQMVGKRASTDSRAEPAQEEDERPDSAASAASAPPTAEDASLSSAGDGAAPRPDMNTEEAITITRDMMEEKEVEPGPIVPPGVPSIPHNHTTLAAFLLKWPPISVLVRGILEAENVKYVDEFPIRNEERRGLLRIWGRGEGLESSIRVDKADREALRDAGAMEVVHDDVSDAGGAPSPADAWGGISGSPGPIDGKPVVALQTLDFNETLVWKYVQSYQDNIQNMHPLIIPVELKAMVKVFLSSVQQSMNRQPRTGGGIAKFVVNTPSSQPETTGSKRKRSPVPDGAESPSGSPKSAKPVFQRSINNALVLLVLALGKICLHKDRIPDVVPVSEPVHSSPAVRNGYPASPTQASSPSHSSQPSPKEGSERPPGPSRRSSFQGAGGPSAKGGTSLKRNLDVIPGLDYFAYATDILGGQLAGTSLRHIYAYLLAGLYHGQLGRVLESYAYIKEAGFALQIKMRPSLDRFRKLQAAMHIDQNAVTEKTDNQLVFAFWTALQLESDIIAELPLPQSHILAYEDMMPYPNINLARQLGFDEHVLQSYLAQLYLRKSLNQIHGMLYDPQKPLSLRGPNIIEYIQNSLDMRFVPPQFKFDPLNDPPAGDILSARLRAKYWGAQVITYRPFIREILDINFRKAAANNPELRSALPGPLAGPDGSPDDEITPQMIEYAHKGVRALIESTRAFHGLKEKRFIITNVFGTAHAQWGNLLTLSAVFRDATLARFVDEHILRELFSRTIAFFRVISYPTSALNVDLRILEALERELWGGRPNHHVEAMDHPTGSSFSTNSAGAGGPPLQPPPAPAPSPIATSMPIAPPMPPVSAPTGLHSPVHHMSNGMMSMSPPLPSPLPTTMPGVATGPPVFVPGPEGPMHGTHPSMFPPMHHHPPPSM</sequence>
<name>A0AAJ0GZT3_9PEZI</name>
<dbReference type="InterPro" id="IPR036864">
    <property type="entry name" value="Zn2-C6_fun-type_DNA-bd_sf"/>
</dbReference>
<dbReference type="RefSeq" id="XP_062724966.1">
    <property type="nucleotide sequence ID" value="XM_062866172.1"/>
</dbReference>
<reference evidence="4" key="2">
    <citation type="submission" date="2023-06" db="EMBL/GenBank/DDBJ databases">
        <authorList>
            <consortium name="Lawrence Berkeley National Laboratory"/>
            <person name="Mondo S.J."/>
            <person name="Hensen N."/>
            <person name="Bonometti L."/>
            <person name="Westerberg I."/>
            <person name="Brannstrom I.O."/>
            <person name="Guillou S."/>
            <person name="Cros-Aarteil S."/>
            <person name="Calhoun S."/>
            <person name="Haridas S."/>
            <person name="Kuo A."/>
            <person name="Pangilinan J."/>
            <person name="Riley R."/>
            <person name="Labutti K."/>
            <person name="Andreopoulos B."/>
            <person name="Lipzen A."/>
            <person name="Chen C."/>
            <person name="Yanf M."/>
            <person name="Daum C."/>
            <person name="Ng V."/>
            <person name="Clum A."/>
            <person name="Steindorff A."/>
            <person name="Ohm R."/>
            <person name="Martin F."/>
            <person name="Silar P."/>
            <person name="Natvig D."/>
            <person name="Lalanne C."/>
            <person name="Gautier V."/>
            <person name="Ament-Velasquez S.L."/>
            <person name="Kruys A."/>
            <person name="Hutchinson M.I."/>
            <person name="Powell A.J."/>
            <person name="Barry K."/>
            <person name="Miller A.N."/>
            <person name="Grigoriev I.V."/>
            <person name="Debuchy R."/>
            <person name="Gladieux P."/>
            <person name="Thoren M.H."/>
            <person name="Johannesson H."/>
        </authorList>
    </citation>
    <scope>NUCLEOTIDE SEQUENCE</scope>
    <source>
        <strain evidence="4">CBS 333.67</strain>
    </source>
</reference>
<dbReference type="GO" id="GO:0008270">
    <property type="term" value="F:zinc ion binding"/>
    <property type="evidence" value="ECO:0007669"/>
    <property type="project" value="InterPro"/>
</dbReference>
<feature type="region of interest" description="Disordered" evidence="2">
    <location>
        <begin position="163"/>
        <end position="215"/>
    </location>
</feature>
<protein>
    <recommendedName>
        <fullName evidence="3">Zn(2)-C6 fungal-type domain-containing protein</fullName>
    </recommendedName>
</protein>
<dbReference type="PANTHER" id="PTHR47785:SF4">
    <property type="entry name" value="ZN(II)2CYS6 TRANSCRIPTION FACTOR (EUROFUNG)"/>
    <property type="match status" value="1"/>
</dbReference>
<keyword evidence="1" id="KW-0539">Nucleus</keyword>
<feature type="compositionally biased region" description="Basic and acidic residues" evidence="2">
    <location>
        <begin position="163"/>
        <end position="176"/>
    </location>
</feature>
<dbReference type="PROSITE" id="PS00463">
    <property type="entry name" value="ZN2_CY6_FUNGAL_1"/>
    <property type="match status" value="1"/>
</dbReference>
<dbReference type="SUPFAM" id="SSF57701">
    <property type="entry name" value="Zn2/Cys6 DNA-binding domain"/>
    <property type="match status" value="1"/>
</dbReference>
<organism evidence="4 5">
    <name type="scientific">Chaetomium strumarium</name>
    <dbReference type="NCBI Taxonomy" id="1170767"/>
    <lineage>
        <taxon>Eukaryota</taxon>
        <taxon>Fungi</taxon>
        <taxon>Dikarya</taxon>
        <taxon>Ascomycota</taxon>
        <taxon>Pezizomycotina</taxon>
        <taxon>Sordariomycetes</taxon>
        <taxon>Sordariomycetidae</taxon>
        <taxon>Sordariales</taxon>
        <taxon>Chaetomiaceae</taxon>
        <taxon>Chaetomium</taxon>
    </lineage>
</organism>
<dbReference type="CDD" id="cd00067">
    <property type="entry name" value="GAL4"/>
    <property type="match status" value="1"/>
</dbReference>
<gene>
    <name evidence="4" type="ORF">B0T15DRAFT_483608</name>
</gene>
<dbReference type="Proteomes" id="UP001273166">
    <property type="component" value="Unassembled WGS sequence"/>
</dbReference>
<reference evidence="4" key="1">
    <citation type="journal article" date="2023" name="Mol. Phylogenet. Evol.">
        <title>Genome-scale phylogeny and comparative genomics of the fungal order Sordariales.</title>
        <authorList>
            <person name="Hensen N."/>
            <person name="Bonometti L."/>
            <person name="Westerberg I."/>
            <person name="Brannstrom I.O."/>
            <person name="Guillou S."/>
            <person name="Cros-Aarteil S."/>
            <person name="Calhoun S."/>
            <person name="Haridas S."/>
            <person name="Kuo A."/>
            <person name="Mondo S."/>
            <person name="Pangilinan J."/>
            <person name="Riley R."/>
            <person name="LaButti K."/>
            <person name="Andreopoulos B."/>
            <person name="Lipzen A."/>
            <person name="Chen C."/>
            <person name="Yan M."/>
            <person name="Daum C."/>
            <person name="Ng V."/>
            <person name="Clum A."/>
            <person name="Steindorff A."/>
            <person name="Ohm R.A."/>
            <person name="Martin F."/>
            <person name="Silar P."/>
            <person name="Natvig D.O."/>
            <person name="Lalanne C."/>
            <person name="Gautier V."/>
            <person name="Ament-Velasquez S.L."/>
            <person name="Kruys A."/>
            <person name="Hutchinson M.I."/>
            <person name="Powell A.J."/>
            <person name="Barry K."/>
            <person name="Miller A.N."/>
            <person name="Grigoriev I.V."/>
            <person name="Debuchy R."/>
            <person name="Gladieux P."/>
            <person name="Hiltunen Thoren M."/>
            <person name="Johannesson H."/>
        </authorList>
    </citation>
    <scope>NUCLEOTIDE SEQUENCE</scope>
    <source>
        <strain evidence="4">CBS 333.67</strain>
    </source>
</reference>
<feature type="region of interest" description="Disordered" evidence="2">
    <location>
        <begin position="929"/>
        <end position="1047"/>
    </location>
</feature>
<keyword evidence="5" id="KW-1185">Reference proteome</keyword>
<dbReference type="GO" id="GO:0000981">
    <property type="term" value="F:DNA-binding transcription factor activity, RNA polymerase II-specific"/>
    <property type="evidence" value="ECO:0007669"/>
    <property type="project" value="InterPro"/>
</dbReference>
<feature type="compositionally biased region" description="Polar residues" evidence="2">
    <location>
        <begin position="424"/>
        <end position="433"/>
    </location>
</feature>
<dbReference type="Gene3D" id="4.10.240.10">
    <property type="entry name" value="Zn(2)-C6 fungal-type DNA-binding domain"/>
    <property type="match status" value="1"/>
</dbReference>